<keyword evidence="5" id="KW-0418">Kinase</keyword>
<evidence type="ECO:0000313" key="6">
    <source>
        <dbReference type="Proteomes" id="UP000027395"/>
    </source>
</evidence>
<dbReference type="PATRIC" id="fig|388467.6.peg.3443"/>
<dbReference type="HOGENOM" id="CLU_000288_135_7_3"/>
<feature type="domain" description="Protein kinase" evidence="4">
    <location>
        <begin position="18"/>
        <end position="282"/>
    </location>
</feature>
<keyword evidence="2" id="KW-0067">ATP-binding</keyword>
<dbReference type="PANTHER" id="PTHR24363:SF7">
    <property type="entry name" value="SERINE_THREONINE-PROTEIN KINASE-LIKE PROTEIN E"/>
    <property type="match status" value="1"/>
</dbReference>
<keyword evidence="3" id="KW-0472">Membrane</keyword>
<dbReference type="PANTHER" id="PTHR24363">
    <property type="entry name" value="SERINE/THREONINE PROTEIN KINASE"/>
    <property type="match status" value="1"/>
</dbReference>
<keyword evidence="3" id="KW-0812">Transmembrane</keyword>
<accession>A0A073CIZ0</accession>
<dbReference type="SMART" id="SM00220">
    <property type="entry name" value="S_TKc"/>
    <property type="match status" value="1"/>
</dbReference>
<evidence type="ECO:0000313" key="5">
    <source>
        <dbReference type="EMBL" id="KEI68264.1"/>
    </source>
</evidence>
<evidence type="ECO:0000256" key="2">
    <source>
        <dbReference type="ARBA" id="ARBA00022840"/>
    </source>
</evidence>
<dbReference type="InterPro" id="IPR011009">
    <property type="entry name" value="Kinase-like_dom_sf"/>
</dbReference>
<evidence type="ECO:0000256" key="3">
    <source>
        <dbReference type="SAM" id="Phobius"/>
    </source>
</evidence>
<dbReference type="STRING" id="388467.A19Y_3498"/>
<dbReference type="PROSITE" id="PS50011">
    <property type="entry name" value="PROTEIN_KINASE_DOM"/>
    <property type="match status" value="1"/>
</dbReference>
<dbReference type="EMBL" id="CM002803">
    <property type="protein sequence ID" value="KEI68264.1"/>
    <property type="molecule type" value="Genomic_DNA"/>
</dbReference>
<dbReference type="AlphaFoldDB" id="A0A073CIZ0"/>
<name>A0A073CIZ0_PLAA1</name>
<evidence type="ECO:0000259" key="4">
    <source>
        <dbReference type="PROSITE" id="PS50011"/>
    </source>
</evidence>
<dbReference type="CDD" id="cd14014">
    <property type="entry name" value="STKc_PknB_like"/>
    <property type="match status" value="1"/>
</dbReference>
<dbReference type="SUPFAM" id="SSF56112">
    <property type="entry name" value="Protein kinase-like (PK-like)"/>
    <property type="match status" value="1"/>
</dbReference>
<keyword evidence="6" id="KW-1185">Reference proteome</keyword>
<proteinExistence type="predicted"/>
<feature type="transmembrane region" description="Helical" evidence="3">
    <location>
        <begin position="363"/>
        <end position="383"/>
    </location>
</feature>
<organism evidence="5 6">
    <name type="scientific">Planktothrix agardhii (strain NIVA-CYA 126/8)</name>
    <dbReference type="NCBI Taxonomy" id="388467"/>
    <lineage>
        <taxon>Bacteria</taxon>
        <taxon>Bacillati</taxon>
        <taxon>Cyanobacteriota</taxon>
        <taxon>Cyanophyceae</taxon>
        <taxon>Oscillatoriophycideae</taxon>
        <taxon>Oscillatoriales</taxon>
        <taxon>Microcoleaceae</taxon>
        <taxon>Planktothrix</taxon>
    </lineage>
</organism>
<evidence type="ECO:0000256" key="1">
    <source>
        <dbReference type="ARBA" id="ARBA00022741"/>
    </source>
</evidence>
<protein>
    <submittedName>
        <fullName evidence="5">Serine/threonine kinase</fullName>
        <ecNumber evidence="5">2.7.11.17</ecNumber>
    </submittedName>
</protein>
<dbReference type="eggNOG" id="COG0515">
    <property type="taxonomic scope" value="Bacteria"/>
</dbReference>
<dbReference type="EC" id="2.7.11.17" evidence="5"/>
<keyword evidence="5" id="KW-0808">Transferase</keyword>
<dbReference type="GO" id="GO:0004683">
    <property type="term" value="F:calcium/calmodulin-dependent protein kinase activity"/>
    <property type="evidence" value="ECO:0007669"/>
    <property type="project" value="UniProtKB-EC"/>
</dbReference>
<keyword evidence="3" id="KW-1133">Transmembrane helix</keyword>
<dbReference type="InterPro" id="IPR000719">
    <property type="entry name" value="Prot_kinase_dom"/>
</dbReference>
<feature type="transmembrane region" description="Helical" evidence="3">
    <location>
        <begin position="329"/>
        <end position="351"/>
    </location>
</feature>
<gene>
    <name evidence="5" type="ORF">A19Y_3498</name>
</gene>
<keyword evidence="1" id="KW-0547">Nucleotide-binding</keyword>
<sequence length="489" mass="56327">MSAHQIMLTAGTLLNHRFRLKRQLNENPIRQTWLADDLLLKDKAVVKLLALGGSMQWEDLKLLEREAQVLKQLNHPRLVKYRDYFSLDDQNIWFALVTEYIAGDSLKQKLDNHHLFTQQQLYWITFEVLENLNYLHQLHPSILHRDIKPSNLIWGEDHHIYLIDLGSVQIQPRTPGSSFTVVGTFGYTPIEQFGGLAVQSSDLYSLGATLIHLLTGVPPAELPQEKFKMKFNGDILDPAFKSWLETLIEPAVESRFATAQMALYALNYQPKQSLKKTSEPHLKLSQSSNNLKVDIPSQFSLQYISPVQKILLNQISLLKKGWQIIPGSMIIKGLGLGAIASFITYKLYTILNPAIFEQIDLGLIILFYLTLLGIPVSIVLLIYKAIIDYKPFEKVQLNFNNKTFEIFWSSYLPFRKRGEISQIQQINLIRTTDNQGNFYPSLEIVTQEPNILFLSRRKTYRFGHQLPEEELKGLKQELQKWLASKTDLH</sequence>
<dbReference type="GO" id="GO:0005524">
    <property type="term" value="F:ATP binding"/>
    <property type="evidence" value="ECO:0007669"/>
    <property type="project" value="UniProtKB-KW"/>
</dbReference>
<dbReference type="Gene3D" id="1.10.510.10">
    <property type="entry name" value="Transferase(Phosphotransferase) domain 1"/>
    <property type="match status" value="1"/>
</dbReference>
<dbReference type="Pfam" id="PF00069">
    <property type="entry name" value="Pkinase"/>
    <property type="match status" value="1"/>
</dbReference>
<dbReference type="Proteomes" id="UP000027395">
    <property type="component" value="Chromosome"/>
</dbReference>
<reference evidence="5 6" key="1">
    <citation type="journal article" date="2014" name="Appl. Environ. Microbiol.">
        <title>Elucidation of insertion elements encoded on plasmids and in vitro construction of shuttle vectors from the toxic cyanobacterium Planktothrix.</title>
        <authorList>
            <person name="Christiansen G."/>
            <person name="Goesmann A."/>
            <person name="Kurmayer R."/>
        </authorList>
    </citation>
    <scope>NUCLEOTIDE SEQUENCE [LARGE SCALE GENOMIC DNA]</scope>
    <source>
        <strain evidence="5 6">NIVA-CYA 126/8</strain>
    </source>
</reference>